<dbReference type="PROSITE" id="PS51450">
    <property type="entry name" value="LRR"/>
    <property type="match status" value="7"/>
</dbReference>
<dbReference type="Proteomes" id="UP000494106">
    <property type="component" value="Unassembled WGS sequence"/>
</dbReference>
<sequence>MVEARLVVLNVAAALLLATGRSVRSAQLAPRPASPVPCAANGLCYCRTDHFTCSYVPFYRFPETGTQCCLCRHSHEWVTHTLTDRVFIEADVWHISVMAARLGSLSEAALDGRRLRTLVLVASSLHHIETGALASMVSTLASLDLGYNKFTEVPLSSLRELKVLNWLNLQNNYINVLDASMDWGFLGESLTSLSLSNNHLYSLSEGALSALRRLAQLDLDGNRLHGLSSGALPPTLAILRLSDNLLQQLPCATLAKLPRLRHLHLRNNVLRPINNHTCRTEYSRIDSLDLSHNELDDSFSLEKTHYQLRQLVLDFNDFTSVPTFVADNAHLEKLSIAYNSLSHVSDATLHALRHNLERLELDHNELVTLAPGVRELVRLRHLSAAYNRLAEAPVLPPRLHSLSLAGNYLSNFPTGLQSLAPATLAYLDLSYNQLTSVISTTFGEWSAALTTLNLKGNRISQLSSDAFPATLPLRELTMSFNELYHVDARVFSNLRALSVLEFSSALFSGEFPLSTPLESLSWLTLDNNNIHHVSSNDIFNFPSLEYLNLDFNKIVEFPTEVSDKNRSSGLKELRLSYNYIAKINFEFLVQLSELQSVDLSYNRVNNLSEHSFASLLNVVYINLAGNALDYIGEHAFYDLPKLEVLDLQENYLVEFSTEYFRNVSSKDTTLSVNASYNRVSTLVGGGQYVLINILDLSYNFLASLSKAFFDSLGTSLRQLILSNNRLTHIDNLTFSALSYLEILSLRNNNISAMKRRAFTELDALQMLDLSRNRLEQLSVEQFHNMRRLRHLRLDENLLRSIPRDCFKNTVLEHIDLSYNQLYIFPSSSLAQVGFTLRCLELSHNHIEYLDTAMFNAIAFLHELNLAHNALTVLSDNSFAGLSRLQRLDLSHNTIKTNFKELFHNVPRLRSLALVSAGLRVVPHLPLTNLTELDLSGNHIASYRENEVRRLGNVRKLVLARNKFTSLQPAMWAMLPKLTSLDVSNNPIVRISSSSFKGLPHLLRLRIDNLHHLEAIEPRAFRSLTSLRMITLESPDFSGRSEVTVADIAACVLGLESLEVHISGHVLDLQLRTLHVPKLRVLDIRGANIRRVAATAFAALGRQRALSLRFSGTGVTTLPAGLLHPLARVPHLALDLSDNQLDTFAPSILYPNMTGWNRFATKLLPGGLVISDNPLRCGCGVQWIGAWLRRWCMEVGGGSAQARSAALRSTCKAGAAALPLLGLDSDEAQCHASALSGRAARCKQSPPGPPPLLWLVLLYVLS</sequence>
<evidence type="ECO:0000313" key="5">
    <source>
        <dbReference type="Proteomes" id="UP000494106"/>
    </source>
</evidence>
<evidence type="ECO:0000313" key="4">
    <source>
        <dbReference type="EMBL" id="CAB3254072.1"/>
    </source>
</evidence>
<evidence type="ECO:0000256" key="3">
    <source>
        <dbReference type="SAM" id="SignalP"/>
    </source>
</evidence>
<dbReference type="SMART" id="SM00364">
    <property type="entry name" value="LRR_BAC"/>
    <property type="match status" value="15"/>
</dbReference>
<dbReference type="FunFam" id="3.80.10.10:FF:001164">
    <property type="entry name" value="GH01279p"/>
    <property type="match status" value="1"/>
</dbReference>
<evidence type="ECO:0000256" key="2">
    <source>
        <dbReference type="ARBA" id="ARBA00022737"/>
    </source>
</evidence>
<dbReference type="InterPro" id="IPR001611">
    <property type="entry name" value="Leu-rich_rpt"/>
</dbReference>
<dbReference type="EMBL" id="CADEBC010000561">
    <property type="protein sequence ID" value="CAB3254072.1"/>
    <property type="molecule type" value="Genomic_DNA"/>
</dbReference>
<evidence type="ECO:0008006" key="6">
    <source>
        <dbReference type="Google" id="ProtNLM"/>
    </source>
</evidence>
<dbReference type="InterPro" id="IPR050333">
    <property type="entry name" value="SLRP"/>
</dbReference>
<dbReference type="Gene3D" id="3.80.10.10">
    <property type="entry name" value="Ribonuclease Inhibitor"/>
    <property type="match status" value="8"/>
</dbReference>
<keyword evidence="1" id="KW-0433">Leucine-rich repeat</keyword>
<dbReference type="Pfam" id="PF13516">
    <property type="entry name" value="LRR_6"/>
    <property type="match status" value="1"/>
</dbReference>
<keyword evidence="5" id="KW-1185">Reference proteome</keyword>
<dbReference type="Pfam" id="PF00560">
    <property type="entry name" value="LRR_1"/>
    <property type="match status" value="1"/>
</dbReference>
<dbReference type="PANTHER" id="PTHR45712:SF22">
    <property type="entry name" value="INSULIN-LIKE GROWTH FACTOR-BINDING PROTEIN COMPLEX ACID LABILE SUBUNIT"/>
    <property type="match status" value="1"/>
</dbReference>
<name>A0A8S1B7H5_ARCPL</name>
<feature type="chain" id="PRO_5035778711" description="Chaoptin" evidence="3">
    <location>
        <begin position="26"/>
        <end position="1261"/>
    </location>
</feature>
<dbReference type="PANTHER" id="PTHR45712">
    <property type="entry name" value="AGAP008170-PA"/>
    <property type="match status" value="1"/>
</dbReference>
<dbReference type="InterPro" id="IPR032675">
    <property type="entry name" value="LRR_dom_sf"/>
</dbReference>
<dbReference type="PRINTS" id="PR00019">
    <property type="entry name" value="LEURICHRPT"/>
</dbReference>
<dbReference type="OrthoDB" id="10022853at2759"/>
<dbReference type="SMART" id="SM00365">
    <property type="entry name" value="LRR_SD22"/>
    <property type="match status" value="8"/>
</dbReference>
<dbReference type="AlphaFoldDB" id="A0A8S1B7H5"/>
<keyword evidence="2" id="KW-0677">Repeat</keyword>
<dbReference type="SUPFAM" id="SSF52058">
    <property type="entry name" value="L domain-like"/>
    <property type="match status" value="4"/>
</dbReference>
<accession>A0A8S1B7H5</accession>
<comment type="caution">
    <text evidence="4">The sequence shown here is derived from an EMBL/GenBank/DDBJ whole genome shotgun (WGS) entry which is preliminary data.</text>
</comment>
<organism evidence="4 5">
    <name type="scientific">Arctia plantaginis</name>
    <name type="common">Wood tiger moth</name>
    <name type="synonym">Phalaena plantaginis</name>
    <dbReference type="NCBI Taxonomy" id="874455"/>
    <lineage>
        <taxon>Eukaryota</taxon>
        <taxon>Metazoa</taxon>
        <taxon>Ecdysozoa</taxon>
        <taxon>Arthropoda</taxon>
        <taxon>Hexapoda</taxon>
        <taxon>Insecta</taxon>
        <taxon>Pterygota</taxon>
        <taxon>Neoptera</taxon>
        <taxon>Endopterygota</taxon>
        <taxon>Lepidoptera</taxon>
        <taxon>Glossata</taxon>
        <taxon>Ditrysia</taxon>
        <taxon>Noctuoidea</taxon>
        <taxon>Erebidae</taxon>
        <taxon>Arctiinae</taxon>
        <taxon>Arctia</taxon>
    </lineage>
</organism>
<gene>
    <name evidence="4" type="ORF">APLA_LOCUS14423</name>
</gene>
<dbReference type="InterPro" id="IPR003591">
    <property type="entry name" value="Leu-rich_rpt_typical-subtyp"/>
</dbReference>
<feature type="signal peptide" evidence="3">
    <location>
        <begin position="1"/>
        <end position="25"/>
    </location>
</feature>
<evidence type="ECO:0000256" key="1">
    <source>
        <dbReference type="ARBA" id="ARBA00022614"/>
    </source>
</evidence>
<protein>
    <recommendedName>
        <fullName evidence="6">Chaoptin</fullName>
    </recommendedName>
</protein>
<dbReference type="Pfam" id="PF13855">
    <property type="entry name" value="LRR_8"/>
    <property type="match status" value="9"/>
</dbReference>
<keyword evidence="3" id="KW-0732">Signal</keyword>
<reference evidence="4 5" key="1">
    <citation type="submission" date="2020-04" db="EMBL/GenBank/DDBJ databases">
        <authorList>
            <person name="Wallbank WR R."/>
            <person name="Pardo Diaz C."/>
            <person name="Kozak K."/>
            <person name="Martin S."/>
            <person name="Jiggins C."/>
            <person name="Moest M."/>
            <person name="Warren A I."/>
            <person name="Byers J.R.P. K."/>
            <person name="Montejo-Kovacevich G."/>
            <person name="Yen C E."/>
        </authorList>
    </citation>
    <scope>NUCLEOTIDE SEQUENCE [LARGE SCALE GENOMIC DNA]</scope>
</reference>
<proteinExistence type="predicted"/>
<dbReference type="SMART" id="SM00369">
    <property type="entry name" value="LRR_TYP"/>
    <property type="match status" value="28"/>
</dbReference>